<evidence type="ECO:0000313" key="3">
    <source>
        <dbReference type="Proteomes" id="UP000729733"/>
    </source>
</evidence>
<dbReference type="InterPro" id="IPR025433">
    <property type="entry name" value="DUF4168"/>
</dbReference>
<reference evidence="2" key="1">
    <citation type="journal article" date="2021" name="Antonie Van Leeuwenhoek">
        <title>Draft genome and description of Waterburya agarophytonicola gen. nov. sp. nov. (Pleurocapsales, Cyanobacteria): a seaweed symbiont.</title>
        <authorList>
            <person name="Bonthond G."/>
            <person name="Shalygin S."/>
            <person name="Bayer T."/>
            <person name="Weinberger F."/>
        </authorList>
    </citation>
    <scope>NUCLEOTIDE SEQUENCE</scope>
    <source>
        <strain evidence="2">KI4</strain>
    </source>
</reference>
<comment type="caution">
    <text evidence="2">The sequence shown here is derived from an EMBL/GenBank/DDBJ whole genome shotgun (WGS) entry which is preliminary data.</text>
</comment>
<sequence>MLNFNSVSPKLNKICFHLLSSTMLAGIGLISGFIPDISLKSPSISFATNAYAQEFTPEETENYAKAGYEVELLRREVYQEIKSLIDEPPPNIVCDRQETLENLNPNVREIANRYCNQSQQIVRENNLSINRFNELKSYYDLRDDFYKQVQNTLLKLQN</sequence>
<name>A0A964BQA7_9CYAN</name>
<gene>
    <name evidence="2" type="ORF">I4641_05195</name>
</gene>
<organism evidence="2 3">
    <name type="scientific">Waterburya agarophytonicola KI4</name>
    <dbReference type="NCBI Taxonomy" id="2874699"/>
    <lineage>
        <taxon>Bacteria</taxon>
        <taxon>Bacillati</taxon>
        <taxon>Cyanobacteriota</taxon>
        <taxon>Cyanophyceae</taxon>
        <taxon>Pleurocapsales</taxon>
        <taxon>Hyellaceae</taxon>
        <taxon>Waterburya</taxon>
        <taxon>Waterburya agarophytonicola</taxon>
    </lineage>
</organism>
<accession>A0A964BQA7</accession>
<feature type="domain" description="DUF4168" evidence="1">
    <location>
        <begin position="57"/>
        <end position="137"/>
    </location>
</feature>
<dbReference type="Pfam" id="PF13767">
    <property type="entry name" value="DUF4168"/>
    <property type="match status" value="1"/>
</dbReference>
<keyword evidence="3" id="KW-1185">Reference proteome</keyword>
<evidence type="ECO:0000259" key="1">
    <source>
        <dbReference type="Pfam" id="PF13767"/>
    </source>
</evidence>
<proteinExistence type="predicted"/>
<dbReference type="AlphaFoldDB" id="A0A964BQA7"/>
<dbReference type="Proteomes" id="UP000729733">
    <property type="component" value="Unassembled WGS sequence"/>
</dbReference>
<protein>
    <submittedName>
        <fullName evidence="2">DUF4168 domain-containing protein</fullName>
    </submittedName>
</protein>
<dbReference type="EMBL" id="JADWDC010000008">
    <property type="protein sequence ID" value="MCC0176372.1"/>
    <property type="molecule type" value="Genomic_DNA"/>
</dbReference>
<evidence type="ECO:0000313" key="2">
    <source>
        <dbReference type="EMBL" id="MCC0176372.1"/>
    </source>
</evidence>